<feature type="compositionally biased region" description="Basic and acidic residues" evidence="1">
    <location>
        <begin position="225"/>
        <end position="234"/>
    </location>
</feature>
<evidence type="ECO:0000313" key="3">
    <source>
        <dbReference type="Proteomes" id="UP000327468"/>
    </source>
</evidence>
<comment type="caution">
    <text evidence="2">The sequence shown here is derived from an EMBL/GenBank/DDBJ whole genome shotgun (WGS) entry which is preliminary data.</text>
</comment>
<reference evidence="2 3" key="1">
    <citation type="submission" date="2019-06" db="EMBL/GenBank/DDBJ databases">
        <title>A chromosome-scale genome assembly of the striped catfish, Pangasianodon hypophthalmus.</title>
        <authorList>
            <person name="Wen M."/>
            <person name="Zahm M."/>
            <person name="Roques C."/>
            <person name="Cabau C."/>
            <person name="Klopp C."/>
            <person name="Donnadieu C."/>
            <person name="Jouanno E."/>
            <person name="Avarre J.-C."/>
            <person name="Campet M."/>
            <person name="Ha T.T.T."/>
            <person name="Dugue R."/>
            <person name="Lampietro C."/>
            <person name="Louis A."/>
            <person name="Herpin A."/>
            <person name="Echchiki A."/>
            <person name="Berthelot C."/>
            <person name="Parey E."/>
            <person name="Roest-Crollius H."/>
            <person name="Braasch I."/>
            <person name="Postlethwait J."/>
            <person name="Bobe J."/>
            <person name="Montfort J."/>
            <person name="Bouchez O."/>
            <person name="Begum T."/>
            <person name="Schartl M."/>
            <person name="Guiguen Y."/>
        </authorList>
    </citation>
    <scope>NUCLEOTIDE SEQUENCE [LARGE SCALE GENOMIC DNA]</scope>
    <source>
        <strain evidence="2 3">Indonesia</strain>
        <tissue evidence="2">Blood</tissue>
    </source>
</reference>
<feature type="compositionally biased region" description="Low complexity" evidence="1">
    <location>
        <begin position="702"/>
        <end position="718"/>
    </location>
</feature>
<feature type="compositionally biased region" description="Low complexity" evidence="1">
    <location>
        <begin position="58"/>
        <end position="77"/>
    </location>
</feature>
<dbReference type="PANTHER" id="PTHR14662">
    <property type="entry name" value="PARTNER AND LOCALIZER OF BRCA2"/>
    <property type="match status" value="1"/>
</dbReference>
<feature type="compositionally biased region" description="Polar residues" evidence="1">
    <location>
        <begin position="543"/>
        <end position="554"/>
    </location>
</feature>
<proteinExistence type="predicted"/>
<dbReference type="AlphaFoldDB" id="A0A5N5JXB9"/>
<feature type="compositionally biased region" description="Polar residues" evidence="1">
    <location>
        <begin position="211"/>
        <end position="221"/>
    </location>
</feature>
<feature type="region of interest" description="Disordered" evidence="1">
    <location>
        <begin position="651"/>
        <end position="745"/>
    </location>
</feature>
<organism evidence="2 3">
    <name type="scientific">Pangasianodon hypophthalmus</name>
    <name type="common">Striped catfish</name>
    <name type="synonym">Helicophagus hypophthalmus</name>
    <dbReference type="NCBI Taxonomy" id="310915"/>
    <lineage>
        <taxon>Eukaryota</taxon>
        <taxon>Metazoa</taxon>
        <taxon>Chordata</taxon>
        <taxon>Craniata</taxon>
        <taxon>Vertebrata</taxon>
        <taxon>Euteleostomi</taxon>
        <taxon>Actinopterygii</taxon>
        <taxon>Neopterygii</taxon>
        <taxon>Teleostei</taxon>
        <taxon>Ostariophysi</taxon>
        <taxon>Siluriformes</taxon>
        <taxon>Pangasiidae</taxon>
        <taxon>Pangasianodon</taxon>
    </lineage>
</organism>
<feature type="compositionally biased region" description="Basic and acidic residues" evidence="1">
    <location>
        <begin position="179"/>
        <end position="202"/>
    </location>
</feature>
<dbReference type="GO" id="GO:0003677">
    <property type="term" value="F:DNA binding"/>
    <property type="evidence" value="ECO:0007669"/>
    <property type="project" value="InterPro"/>
</dbReference>
<keyword evidence="3" id="KW-1185">Reference proteome</keyword>
<feature type="compositionally biased region" description="Polar residues" evidence="1">
    <location>
        <begin position="142"/>
        <end position="160"/>
    </location>
</feature>
<gene>
    <name evidence="2" type="ORF">PHYPO_G00149860</name>
</gene>
<feature type="region of interest" description="Disordered" evidence="1">
    <location>
        <begin position="435"/>
        <end position="613"/>
    </location>
</feature>
<sequence length="840" mass="93452">MSEESLTSQDKEELKRRLELLQKEYERTAQRLQRAERREAVRKHVQSTISEQNRLLLSNTSATWEQSSSSSPEQLSNRNVPSDTKTRSRSSPPPGQAQPLMRPADQERESLILKRVRKRRERNGGEVEGRARRDGERERNGVGSQLCGSGTPRIQSQLSNGRAGEGQAEVALPHNPRPKNLDKSGRKNEVREDGEGQEESHASPDFVPVSPKSSSTISVLPSTGRIREQSRSPKPDSQPHSAVSSRHIRSVSDFQEEALDGLAVLILKIPASVNALRTAKVSGLSGLLTKIRRRISTTGRREFGQLKLEAFAHPAQTLNRVAQTTRASGRTGVTNIPEDGQVENEKVVLDPSPCGASLESSLPLMFTERIKAGMRAERREAVRKHVQSTISEQNRLLLSNTSATWEQSSSSSPEQLSNGMFLQTAVRFHLPDASPFSTLACTRSPSRAHRLRSKRSRLRLQIRERESDTEESQEKTREGTEERWREERGETASESEWTSAEKDKDVERGRTDEERKQEEGDREKTETLKKNEENLTPVIHQSAAESSSVNQSPLTKLLEVNDPPADQSALRNSPSTSYQSSASDHSNPSNKTSSQSCSRTVNDAEKSPGSTEFLTSCTLIEGLPFPVEYYVRTTRRMASAHSSVDLNAVIQSQLSNGRGRRRSSRGRVTSQPSSEKPPDKSGRKKRGPRGRRGRRRARESDSSGQSESLLQSPSSLPQEESEPIPSPKPDSQPHLSRELSPHSEVYPIFRKRRGRAGVSHSQIPASVNDSSHLLPSLTSLAEALRTKDFRSLSGLLTKFDVQDFHLPDEEFGQLKLERLCSSCSNAESVAYNACFRKNGS</sequence>
<feature type="compositionally biased region" description="Polar residues" evidence="1">
    <location>
        <begin position="435"/>
        <end position="445"/>
    </location>
</feature>
<feature type="compositionally biased region" description="Basic and acidic residues" evidence="1">
    <location>
        <begin position="499"/>
        <end position="533"/>
    </location>
</feature>
<dbReference type="InterPro" id="IPR042417">
    <property type="entry name" value="PALB2"/>
</dbReference>
<feature type="compositionally biased region" description="Polar residues" evidence="1">
    <location>
        <begin position="569"/>
        <end position="601"/>
    </location>
</feature>
<evidence type="ECO:0000256" key="1">
    <source>
        <dbReference type="SAM" id="MobiDB-lite"/>
    </source>
</evidence>
<name>A0A5N5JXB9_PANHP</name>
<dbReference type="GO" id="GO:0000724">
    <property type="term" value="P:double-strand break repair via homologous recombination"/>
    <property type="evidence" value="ECO:0007669"/>
    <property type="project" value="InterPro"/>
</dbReference>
<protein>
    <submittedName>
        <fullName evidence="2">Uncharacterized protein</fullName>
    </submittedName>
</protein>
<feature type="compositionally biased region" description="Basic and acidic residues" evidence="1">
    <location>
        <begin position="122"/>
        <end position="140"/>
    </location>
</feature>
<evidence type="ECO:0000313" key="2">
    <source>
        <dbReference type="EMBL" id="KAB5523206.1"/>
    </source>
</evidence>
<feature type="compositionally biased region" description="Polar residues" evidence="1">
    <location>
        <begin position="46"/>
        <end position="57"/>
    </location>
</feature>
<dbReference type="PANTHER" id="PTHR14662:SF2">
    <property type="entry name" value="PARTNER AND LOCALIZER OF BRCA2"/>
    <property type="match status" value="1"/>
</dbReference>
<feature type="region of interest" description="Disordered" evidence="1">
    <location>
        <begin position="32"/>
        <end position="248"/>
    </location>
</feature>
<feature type="compositionally biased region" description="Basic residues" evidence="1">
    <location>
        <begin position="682"/>
        <end position="697"/>
    </location>
</feature>
<feature type="compositionally biased region" description="Basic and acidic residues" evidence="1">
    <location>
        <begin position="461"/>
        <end position="491"/>
    </location>
</feature>
<accession>A0A5N5JXB9</accession>
<feature type="compositionally biased region" description="Basic residues" evidence="1">
    <location>
        <begin position="446"/>
        <end position="460"/>
    </location>
</feature>
<dbReference type="Proteomes" id="UP000327468">
    <property type="component" value="Chromosome 26"/>
</dbReference>
<dbReference type="EMBL" id="VFJC01000027">
    <property type="protein sequence ID" value="KAB5523206.1"/>
    <property type="molecule type" value="Genomic_DNA"/>
</dbReference>
<dbReference type="GO" id="GO:0005654">
    <property type="term" value="C:nucleoplasm"/>
    <property type="evidence" value="ECO:0007669"/>
    <property type="project" value="TreeGrafter"/>
</dbReference>